<keyword evidence="4" id="KW-0378">Hydrolase</keyword>
<gene>
    <name evidence="4" type="ORF">BQ8794_10440</name>
</gene>
<sequence length="532" mass="57089">MTRLSVCAAPHLPAGILSPYSDGERGAVIDGFANHHRSEEGRPHCGQPLLPVSIRGEVPGRAMSGGADSDSYSSRKSVGSYHLSEAIALKRVATQLVTLLLSLVFLVLPALSARAAMSIQEVTSSKGITAWLVEDYSVPLVAIRFAFDGGTTQDPAGKEGLANLMSGLFDEGAGNLDSEGFQIKLDDVGAEMSFEAARDGIYGSMRMLAEQRDGAFDLLRLAVTEPRFDQAPIDRIRAQVLSGIIANELDPETLAQRKWLEALYGTHPYARPEEGTRQSIATITPDDLIAFHKANFACDGLHVAVVGAIDAETLKNKLDLVFGGLPQHQALSAVADVDPKLNQQLEVNYDQPQTSLQLAYPGVERSAPDFFAAVLMNEILGGSAFTSRLFEEVRERRGLAYSVSSDLVDHQHANALAITTATRADRAAETLAVVREVVKRMAQEGPTEAELAATKKYFIGAYAINNLNSSAAIAATLLELQLDNLGSDYMQRRAALINAVTLDQVKAAAKKLLSAEPAIMVVGPKHGEAKEE</sequence>
<dbReference type="AlphaFoldDB" id="A0A1R3UZK7"/>
<evidence type="ECO:0000313" key="5">
    <source>
        <dbReference type="Proteomes" id="UP000188388"/>
    </source>
</evidence>
<accession>A0A1R3UZK7</accession>
<dbReference type="InterPro" id="IPR011249">
    <property type="entry name" value="Metalloenz_LuxS/M16"/>
</dbReference>
<dbReference type="PANTHER" id="PTHR11851:SF224">
    <property type="entry name" value="PROCESSING PROTEASE"/>
    <property type="match status" value="1"/>
</dbReference>
<evidence type="ECO:0000256" key="1">
    <source>
        <dbReference type="SAM" id="Phobius"/>
    </source>
</evidence>
<dbReference type="InterPro" id="IPR007863">
    <property type="entry name" value="Peptidase_M16_C"/>
</dbReference>
<keyword evidence="1" id="KW-0472">Membrane</keyword>
<keyword evidence="1" id="KW-1133">Transmembrane helix</keyword>
<feature type="domain" description="Peptidase M16 C-terminal" evidence="3">
    <location>
        <begin position="282"/>
        <end position="456"/>
    </location>
</feature>
<dbReference type="SUPFAM" id="SSF63411">
    <property type="entry name" value="LuxS/MPP-like metallohydrolase"/>
    <property type="match status" value="2"/>
</dbReference>
<evidence type="ECO:0000313" key="4">
    <source>
        <dbReference type="EMBL" id="SIT53070.1"/>
    </source>
</evidence>
<protein>
    <submittedName>
        <fullName evidence="4">Uncharacterized zinc protease-like protein y4wB</fullName>
    </submittedName>
</protein>
<keyword evidence="4" id="KW-0645">Protease</keyword>
<dbReference type="InterPro" id="IPR011765">
    <property type="entry name" value="Pept_M16_N"/>
</dbReference>
<dbReference type="GO" id="GO:0006508">
    <property type="term" value="P:proteolysis"/>
    <property type="evidence" value="ECO:0007669"/>
    <property type="project" value="UniProtKB-KW"/>
</dbReference>
<feature type="transmembrane region" description="Helical" evidence="1">
    <location>
        <begin position="92"/>
        <end position="111"/>
    </location>
</feature>
<dbReference type="Pfam" id="PF05193">
    <property type="entry name" value="Peptidase_M16_C"/>
    <property type="match status" value="1"/>
</dbReference>
<dbReference type="Proteomes" id="UP000188388">
    <property type="component" value="Unassembled WGS sequence"/>
</dbReference>
<dbReference type="GO" id="GO:0046872">
    <property type="term" value="F:metal ion binding"/>
    <property type="evidence" value="ECO:0007669"/>
    <property type="project" value="InterPro"/>
</dbReference>
<dbReference type="STRING" id="1631249.BQ8794_10440"/>
<dbReference type="InterPro" id="IPR050361">
    <property type="entry name" value="MPP/UQCRC_Complex"/>
</dbReference>
<evidence type="ECO:0000259" key="2">
    <source>
        <dbReference type="Pfam" id="PF00675"/>
    </source>
</evidence>
<dbReference type="Pfam" id="PF00675">
    <property type="entry name" value="Peptidase_M16"/>
    <property type="match status" value="1"/>
</dbReference>
<name>A0A1R3UZK7_9HYPH</name>
<keyword evidence="1" id="KW-0812">Transmembrane</keyword>
<keyword evidence="5" id="KW-1185">Reference proteome</keyword>
<reference evidence="5" key="1">
    <citation type="submission" date="2017-01" db="EMBL/GenBank/DDBJ databases">
        <authorList>
            <person name="Brunel B."/>
        </authorList>
    </citation>
    <scope>NUCLEOTIDE SEQUENCE [LARGE SCALE GENOMIC DNA]</scope>
</reference>
<dbReference type="Gene3D" id="3.30.830.10">
    <property type="entry name" value="Metalloenzyme, LuxS/M16 peptidase-like"/>
    <property type="match status" value="2"/>
</dbReference>
<organism evidence="4 5">
    <name type="scientific">Mesorhizobium prunaredense</name>
    <dbReference type="NCBI Taxonomy" id="1631249"/>
    <lineage>
        <taxon>Bacteria</taxon>
        <taxon>Pseudomonadati</taxon>
        <taxon>Pseudomonadota</taxon>
        <taxon>Alphaproteobacteria</taxon>
        <taxon>Hyphomicrobiales</taxon>
        <taxon>Phyllobacteriaceae</taxon>
        <taxon>Mesorhizobium</taxon>
    </lineage>
</organism>
<dbReference type="EMBL" id="FTPD01000001">
    <property type="protein sequence ID" value="SIT53070.1"/>
    <property type="molecule type" value="Genomic_DNA"/>
</dbReference>
<dbReference type="PANTHER" id="PTHR11851">
    <property type="entry name" value="METALLOPROTEASE"/>
    <property type="match status" value="1"/>
</dbReference>
<proteinExistence type="predicted"/>
<dbReference type="GO" id="GO:0008233">
    <property type="term" value="F:peptidase activity"/>
    <property type="evidence" value="ECO:0007669"/>
    <property type="project" value="UniProtKB-KW"/>
</dbReference>
<feature type="domain" description="Peptidase M16 N-terminal" evidence="2">
    <location>
        <begin position="137"/>
        <end position="275"/>
    </location>
</feature>
<evidence type="ECO:0000259" key="3">
    <source>
        <dbReference type="Pfam" id="PF05193"/>
    </source>
</evidence>